<dbReference type="PROSITE" id="PS50016">
    <property type="entry name" value="ZF_PHD_2"/>
    <property type="match status" value="1"/>
</dbReference>
<feature type="region of interest" description="Disordered" evidence="11">
    <location>
        <begin position="171"/>
        <end position="200"/>
    </location>
</feature>
<keyword evidence="1" id="KW-0808">Transferase</keyword>
<evidence type="ECO:0000259" key="12">
    <source>
        <dbReference type="PROSITE" id="PS50016"/>
    </source>
</evidence>
<dbReference type="RefSeq" id="XP_042921322.1">
    <property type="nucleotide sequence ID" value="XM_043065876.1"/>
</dbReference>
<dbReference type="InterPro" id="IPR011011">
    <property type="entry name" value="Znf_FYVE_PHD"/>
</dbReference>
<name>A0A2K3DER5_CHLRE</name>
<accession>A0A2K3DER5</accession>
<keyword evidence="6 10" id="KW-0863">Zinc-finger</keyword>
<dbReference type="SMART" id="SM00249">
    <property type="entry name" value="PHD"/>
    <property type="match status" value="1"/>
</dbReference>
<feature type="compositionally biased region" description="Basic residues" evidence="11">
    <location>
        <begin position="467"/>
        <end position="476"/>
    </location>
</feature>
<dbReference type="SUPFAM" id="SSF56672">
    <property type="entry name" value="DNA/RNA polymerases"/>
    <property type="match status" value="1"/>
</dbReference>
<dbReference type="PROSITE" id="PS01359">
    <property type="entry name" value="ZF_PHD_1"/>
    <property type="match status" value="1"/>
</dbReference>
<proteinExistence type="predicted"/>
<feature type="compositionally biased region" description="Polar residues" evidence="11">
    <location>
        <begin position="1070"/>
        <end position="1087"/>
    </location>
</feature>
<evidence type="ECO:0000313" key="15">
    <source>
        <dbReference type="Proteomes" id="UP000006906"/>
    </source>
</evidence>
<keyword evidence="8" id="KW-0862">Zinc</keyword>
<protein>
    <recommendedName>
        <fullName evidence="16">Reverse transcriptase</fullName>
    </recommendedName>
</protein>
<dbReference type="CDD" id="cd09274">
    <property type="entry name" value="RNase_HI_RT_Ty3"/>
    <property type="match status" value="1"/>
</dbReference>
<dbReference type="Gene3D" id="3.10.10.10">
    <property type="entry name" value="HIV Type 1 Reverse Transcriptase, subunit A, domain 1"/>
    <property type="match status" value="1"/>
</dbReference>
<dbReference type="InterPro" id="IPR041588">
    <property type="entry name" value="Integrase_H2C2"/>
</dbReference>
<dbReference type="SUPFAM" id="SSF53098">
    <property type="entry name" value="Ribonuclease H-like"/>
    <property type="match status" value="1"/>
</dbReference>
<keyword evidence="5" id="KW-0255">Endonuclease</keyword>
<keyword evidence="4" id="KW-0479">Metal-binding</keyword>
<feature type="region of interest" description="Disordered" evidence="11">
    <location>
        <begin position="1070"/>
        <end position="1110"/>
    </location>
</feature>
<evidence type="ECO:0000256" key="1">
    <source>
        <dbReference type="ARBA" id="ARBA00022679"/>
    </source>
</evidence>
<feature type="compositionally biased region" description="Polar residues" evidence="11">
    <location>
        <begin position="354"/>
        <end position="369"/>
    </location>
</feature>
<dbReference type="Proteomes" id="UP000006906">
    <property type="component" value="Chromosome 9"/>
</dbReference>
<dbReference type="GO" id="GO:0004519">
    <property type="term" value="F:endonuclease activity"/>
    <property type="evidence" value="ECO:0007669"/>
    <property type="project" value="UniProtKB-KW"/>
</dbReference>
<keyword evidence="7" id="KW-0378">Hydrolase</keyword>
<evidence type="ECO:0000256" key="7">
    <source>
        <dbReference type="ARBA" id="ARBA00022801"/>
    </source>
</evidence>
<dbReference type="InterPro" id="IPR019786">
    <property type="entry name" value="Zinc_finger_PHD-type_CS"/>
</dbReference>
<dbReference type="InterPro" id="IPR013083">
    <property type="entry name" value="Znf_RING/FYVE/PHD"/>
</dbReference>
<evidence type="ECO:0000256" key="2">
    <source>
        <dbReference type="ARBA" id="ARBA00022695"/>
    </source>
</evidence>
<dbReference type="InterPro" id="IPR001965">
    <property type="entry name" value="Znf_PHD"/>
</dbReference>
<dbReference type="Gene3D" id="3.30.70.270">
    <property type="match status" value="2"/>
</dbReference>
<dbReference type="InParanoid" id="A0A2K3DER5"/>
<dbReference type="InterPro" id="IPR050951">
    <property type="entry name" value="Retrovirus_Pol_polyprotein"/>
</dbReference>
<dbReference type="Gramene" id="PNW79026">
    <property type="protein sequence ID" value="PNW79026"/>
    <property type="gene ID" value="CHLRE_09g398141v5"/>
</dbReference>
<dbReference type="InterPro" id="IPR001584">
    <property type="entry name" value="Integrase_cat-core"/>
</dbReference>
<keyword evidence="15" id="KW-1185">Reference proteome</keyword>
<dbReference type="PANTHER" id="PTHR37984:SF5">
    <property type="entry name" value="PROTEIN NYNRIN-LIKE"/>
    <property type="match status" value="1"/>
</dbReference>
<gene>
    <name evidence="14" type="ORF">CHLRE_09g398141v5</name>
</gene>
<dbReference type="PROSITE" id="PS50994">
    <property type="entry name" value="INTEGRASE"/>
    <property type="match status" value="1"/>
</dbReference>
<evidence type="ECO:0000256" key="11">
    <source>
        <dbReference type="SAM" id="MobiDB-lite"/>
    </source>
</evidence>
<sequence>MGFQPVVIHGTPGVPFRESPRPATLSLEDYLARSSSTFRAKHADLRRTLNAELSELLGTYEVWHEGLRQRVAQETGKALPPEAVCATGTGAGGSRSITPEVLGDTASPYIANNPPVGTDGQILSTYRAITEIPTAEWARLVARQPQLQSYFAEKHKMFYCSAGDFAIENKNGAQQGAGGAGSSRGQAQSAPAGPPPPIVLRDHSASVNLVTQSFASMHNLPVRPTGATLSTAASAGASPLQELAHKQLVLRIKPGSQYEVRIPMSKTLVVSDTYLFDMLIGNEQMQPVASYVTVFPRPVMHLHPNLLEFPSFVLSLPLRNAHGVRAALAAHEHYAACVTSFGGDPSPKLGGGCSTASECSASGESSTDHAQPATATPCCTADSCKQHNGSAPAEPTNGEASQGDGSGTMATETNSGNGTPPPDKPKRGWLSAGLSVIGGWFGKGGDRIASSLDRTEPVCATAEPPKRTGKRKKYRGPRTEVQVGTKRSWYGVTVFLLYAIALISLAARVGAVGGAAGGVPALQALQQVEAVTNALSSAPPHLRVRWDLAQDPLDLQQQYGAGPPGLSHVLASVESFTFDGKMAAAASERYEKDKEGGWVWGNAVAMTSDQAALLKAQVRARRSTAFAYSMEELPGYCGGGGPFRLELTTDKPVIQSPRRYSPKENEIIQQKTNELLKPGICIEWTGPTQVAVNPVIAAKRDEATGLWTAARMAQDYRPVNKVTKGDKYGLHRPEDIFQRVGKARYFSKLDMRQGFLQIPIHPDDYGKTAFWCGNRLIAYTRMPYGLKNASATFQRRMDYELRAAGLDHLAVAFIDDVLIATETAEEHIEAVGKVLDALAACGLRAHPDKSIFGADVVEYLGHNLSTFGISPHQAKVAAIQALQPPKNVSELRTQLGFINYYRCYIPRMSEIAAPLNALLKNGVTWRWGVEQEDAHRALKEMFMRPNVVLRRIDYTRQLIVHTDFSNKGIAAVLGQLDGDGREYMCACISRSLNKHESNYSSYKGEMLAAVWALKVFRHHLIGSDTPFKLVTDHQPLTYLMSSEGLTGQYARFALVLQEYNFVVEHRPGVTHQNADGLSRNPLPTTVDGSGARLDEDDPPADSFGSSAPPTAAAVSASLSEHEVLHVALNTSVPVAPFASDFIPSADESLAGWNGWAYEASSPPPDAADREGKAARMLLRSAALEWRAAFKLRQRGATAAPPSPPTPAPATLTAAAWYDEALRKGLVLWEATGGLGSGLDACLLNGIPIRRYVYSDPSAAGRAALNRRLSAITDLRPDLFPATAWSASLTTLPPELSSVKDTQLRELASSGLPVLIIAHWQAGDTVTQASVLKTLRAARRLLGEQRVMFVSSSTFNANETPPPEQRDADAAMREAWGAPLVSDSARFGSGFHQLNRTWTSLADSADLRGLADVAHRPAGADVQSFLGHGRTVPNAVKQLRAPFYPCDLEGKPVKALMPATIPATVAADQPTAACPIKDAFQRRHTPPTADECEKLLGFDGQASAAPDLDEGQRKALLATAPDVSYLASIIAIGRVLAEDAGPATTAGASALVLHATSTRGLASSMSQSPTVADDTIVFALASAALEPEDTPANATLKDPWADDALIAALRGGGEEQPPRSDNEQRRVRSRASRYRWQGDQLFIVLLDGKLRQVPRPAERGELVRRTHEQAGHFGVRRTTALLLHSYWWPGISDDVRSAVKHCEACDRAKASYNGQQQELRPLPIGGLFYRWGVDLCGPFNETKHGNKYVMVCVEHFSKFVLFLPIPSKHAHDTAFAFQHHVLGVYGACAEVCTDQGSEWKGEFATMLLNALIDHRQTSANHPQANGLSERAVQTCKKALIKLALGAGSVNDWDQHLPSITLGYNCSVQNSTKLCPYTIIFATDPVIPPAAKPRFEGELDLDDPEAAARSVMLRAAALRKNMVIAGGNLAVAQHRDKLHYAKMRGGGYDPKIRRFEVGDYVYYRNTSERTALDAQARPDILRVTELRPSGVVILEGRCGTKISTHVTHVAPCHLPIADGAIDPRLARPSVTLACEVCKMPDNEEWMLLCDACGSGWHTFCLTPPLEGIPEGTWVCPACTKKGVTPDSMRQAQGERQAAAVPPAKFRQLQGALAMREAKGKRARSATNTGVVSYAGQRRRVHYFLIEYPDGSSESVTHTQLRPRLVSKQQAAAAVTHAQAAPKAPADEHVPMGMVIPVSTPSELEALAELVNFSSISSIYAPLNVPDATASWLRAHGCTLRRSRATGGKAAVSTDTLQRARQDGIGMNIIWLEAGPSAVESSMEVARDHATDAVIARVPRDYVGCASKARLRWLRTKHANGELLTATCATCIWFVLLTKKVKRWGFVSAMNVGEPVF</sequence>
<evidence type="ECO:0000256" key="5">
    <source>
        <dbReference type="ARBA" id="ARBA00022759"/>
    </source>
</evidence>
<dbReference type="KEGG" id="cre:CHLRE_09g398141v5"/>
<dbReference type="Gene3D" id="3.30.40.10">
    <property type="entry name" value="Zinc/RING finger domain, C3HC4 (zinc finger)"/>
    <property type="match status" value="1"/>
</dbReference>
<dbReference type="CDD" id="cd15543">
    <property type="entry name" value="PHD_RSF1"/>
    <property type="match status" value="1"/>
</dbReference>
<evidence type="ECO:0000256" key="6">
    <source>
        <dbReference type="ARBA" id="ARBA00022771"/>
    </source>
</evidence>
<feature type="compositionally biased region" description="Polar residues" evidence="11">
    <location>
        <begin position="408"/>
        <end position="418"/>
    </location>
</feature>
<evidence type="ECO:0000256" key="4">
    <source>
        <dbReference type="ARBA" id="ARBA00022723"/>
    </source>
</evidence>
<dbReference type="GO" id="GO:0003964">
    <property type="term" value="F:RNA-directed DNA polymerase activity"/>
    <property type="evidence" value="ECO:0007669"/>
    <property type="project" value="UniProtKB-KW"/>
</dbReference>
<keyword evidence="3" id="KW-0540">Nuclease</keyword>
<dbReference type="FunFam" id="3.30.70.270:FF:000020">
    <property type="entry name" value="Transposon Tf2-6 polyprotein-like Protein"/>
    <property type="match status" value="1"/>
</dbReference>
<dbReference type="Gene3D" id="1.10.340.70">
    <property type="match status" value="1"/>
</dbReference>
<dbReference type="GO" id="GO:0008270">
    <property type="term" value="F:zinc ion binding"/>
    <property type="evidence" value="ECO:0007669"/>
    <property type="project" value="UniProtKB-KW"/>
</dbReference>
<dbReference type="GeneID" id="66054726"/>
<evidence type="ECO:0000256" key="3">
    <source>
        <dbReference type="ARBA" id="ARBA00022722"/>
    </source>
</evidence>
<dbReference type="GO" id="GO:0003676">
    <property type="term" value="F:nucleic acid binding"/>
    <property type="evidence" value="ECO:0007669"/>
    <property type="project" value="InterPro"/>
</dbReference>
<organism evidence="14 15">
    <name type="scientific">Chlamydomonas reinhardtii</name>
    <name type="common">Chlamydomonas smithii</name>
    <dbReference type="NCBI Taxonomy" id="3055"/>
    <lineage>
        <taxon>Eukaryota</taxon>
        <taxon>Viridiplantae</taxon>
        <taxon>Chlorophyta</taxon>
        <taxon>core chlorophytes</taxon>
        <taxon>Chlorophyceae</taxon>
        <taxon>CS clade</taxon>
        <taxon>Chlamydomonadales</taxon>
        <taxon>Chlamydomonadaceae</taxon>
        <taxon>Chlamydomonas</taxon>
    </lineage>
</organism>
<dbReference type="OrthoDB" id="543934at2759"/>
<dbReference type="InterPro" id="IPR041373">
    <property type="entry name" value="RT_RNaseH"/>
</dbReference>
<feature type="domain" description="Integrase catalytic" evidence="13">
    <location>
        <begin position="1716"/>
        <end position="1882"/>
    </location>
</feature>
<dbReference type="InterPro" id="IPR012337">
    <property type="entry name" value="RNaseH-like_sf"/>
</dbReference>
<keyword evidence="2" id="KW-0548">Nucleotidyltransferase</keyword>
<dbReference type="InterPro" id="IPR000477">
    <property type="entry name" value="RT_dom"/>
</dbReference>
<dbReference type="InterPro" id="IPR043128">
    <property type="entry name" value="Rev_trsase/Diguanyl_cyclase"/>
</dbReference>
<dbReference type="GO" id="GO:0015074">
    <property type="term" value="P:DNA integration"/>
    <property type="evidence" value="ECO:0007669"/>
    <property type="project" value="InterPro"/>
</dbReference>
<dbReference type="SUPFAM" id="SSF57903">
    <property type="entry name" value="FYVE/PHD zinc finger"/>
    <property type="match status" value="1"/>
</dbReference>
<feature type="region of interest" description="Disordered" evidence="11">
    <location>
        <begin position="352"/>
        <end position="428"/>
    </location>
</feature>
<keyword evidence="9" id="KW-0695">RNA-directed DNA polymerase</keyword>
<evidence type="ECO:0000256" key="10">
    <source>
        <dbReference type="PROSITE-ProRule" id="PRU00146"/>
    </source>
</evidence>
<dbReference type="InterPro" id="IPR043502">
    <property type="entry name" value="DNA/RNA_pol_sf"/>
</dbReference>
<dbReference type="Pfam" id="PF17921">
    <property type="entry name" value="Integrase_H2C2"/>
    <property type="match status" value="1"/>
</dbReference>
<dbReference type="Pfam" id="PF00078">
    <property type="entry name" value="RVT_1"/>
    <property type="match status" value="1"/>
</dbReference>
<dbReference type="GO" id="GO:0016787">
    <property type="term" value="F:hydrolase activity"/>
    <property type="evidence" value="ECO:0007669"/>
    <property type="project" value="UniProtKB-KW"/>
</dbReference>
<evidence type="ECO:0008006" key="16">
    <source>
        <dbReference type="Google" id="ProtNLM"/>
    </source>
</evidence>
<feature type="compositionally biased region" description="Basic and acidic residues" evidence="11">
    <location>
        <begin position="1611"/>
        <end position="1625"/>
    </location>
</feature>
<reference evidence="14 15" key="1">
    <citation type="journal article" date="2007" name="Science">
        <title>The Chlamydomonas genome reveals the evolution of key animal and plant functions.</title>
        <authorList>
            <person name="Merchant S.S."/>
            <person name="Prochnik S.E."/>
            <person name="Vallon O."/>
            <person name="Harris E.H."/>
            <person name="Karpowicz S.J."/>
            <person name="Witman G.B."/>
            <person name="Terry A."/>
            <person name="Salamov A."/>
            <person name="Fritz-Laylin L.K."/>
            <person name="Marechal-Drouard L."/>
            <person name="Marshall W.F."/>
            <person name="Qu L.H."/>
            <person name="Nelson D.R."/>
            <person name="Sanderfoot A.A."/>
            <person name="Spalding M.H."/>
            <person name="Kapitonov V.V."/>
            <person name="Ren Q."/>
            <person name="Ferris P."/>
            <person name="Lindquist E."/>
            <person name="Shapiro H."/>
            <person name="Lucas S.M."/>
            <person name="Grimwood J."/>
            <person name="Schmutz J."/>
            <person name="Cardol P."/>
            <person name="Cerutti H."/>
            <person name="Chanfreau G."/>
            <person name="Chen C.L."/>
            <person name="Cognat V."/>
            <person name="Croft M.T."/>
            <person name="Dent R."/>
            <person name="Dutcher S."/>
            <person name="Fernandez E."/>
            <person name="Fukuzawa H."/>
            <person name="Gonzalez-Ballester D."/>
            <person name="Gonzalez-Halphen D."/>
            <person name="Hallmann A."/>
            <person name="Hanikenne M."/>
            <person name="Hippler M."/>
            <person name="Inwood W."/>
            <person name="Jabbari K."/>
            <person name="Kalanon M."/>
            <person name="Kuras R."/>
            <person name="Lefebvre P.A."/>
            <person name="Lemaire S.D."/>
            <person name="Lobanov A.V."/>
            <person name="Lohr M."/>
            <person name="Manuell A."/>
            <person name="Meier I."/>
            <person name="Mets L."/>
            <person name="Mittag M."/>
            <person name="Mittelmeier T."/>
            <person name="Moroney J.V."/>
            <person name="Moseley J."/>
            <person name="Napoli C."/>
            <person name="Nedelcu A.M."/>
            <person name="Niyogi K."/>
            <person name="Novoselov S.V."/>
            <person name="Paulsen I.T."/>
            <person name="Pazour G."/>
            <person name="Purton S."/>
            <person name="Ral J.P."/>
            <person name="Riano-Pachon D.M."/>
            <person name="Riekhof W."/>
            <person name="Rymarquis L."/>
            <person name="Schroda M."/>
            <person name="Stern D."/>
            <person name="Umen J."/>
            <person name="Willows R."/>
            <person name="Wilson N."/>
            <person name="Zimmer S.L."/>
            <person name="Allmer J."/>
            <person name="Balk J."/>
            <person name="Bisova K."/>
            <person name="Chen C.J."/>
            <person name="Elias M."/>
            <person name="Gendler K."/>
            <person name="Hauser C."/>
            <person name="Lamb M.R."/>
            <person name="Ledford H."/>
            <person name="Long J.C."/>
            <person name="Minagawa J."/>
            <person name="Page M.D."/>
            <person name="Pan J."/>
            <person name="Pootakham W."/>
            <person name="Roje S."/>
            <person name="Rose A."/>
            <person name="Stahlberg E."/>
            <person name="Terauchi A.M."/>
            <person name="Yang P."/>
            <person name="Ball S."/>
            <person name="Bowler C."/>
            <person name="Dieckmann C.L."/>
            <person name="Gladyshev V.N."/>
            <person name="Green P."/>
            <person name="Jorgensen R."/>
            <person name="Mayfield S."/>
            <person name="Mueller-Roeber B."/>
            <person name="Rajamani S."/>
            <person name="Sayre R.T."/>
            <person name="Brokstein P."/>
            <person name="Dubchak I."/>
            <person name="Goodstein D."/>
            <person name="Hornick L."/>
            <person name="Huang Y.W."/>
            <person name="Jhaveri J."/>
            <person name="Luo Y."/>
            <person name="Martinez D."/>
            <person name="Ngau W.C."/>
            <person name="Otillar B."/>
            <person name="Poliakov A."/>
            <person name="Porter A."/>
            <person name="Szajkowski L."/>
            <person name="Werner G."/>
            <person name="Zhou K."/>
            <person name="Grigoriev I.V."/>
            <person name="Rokhsar D.S."/>
            <person name="Grossman A.R."/>
        </authorList>
    </citation>
    <scope>NUCLEOTIDE SEQUENCE [LARGE SCALE GENOMIC DNA]</scope>
    <source>
        <strain evidence="15">CC-503</strain>
    </source>
</reference>
<dbReference type="Pfam" id="PF00628">
    <property type="entry name" value="PHD"/>
    <property type="match status" value="1"/>
</dbReference>
<dbReference type="EMBL" id="CM008970">
    <property type="protein sequence ID" value="PNW79026.1"/>
    <property type="molecule type" value="Genomic_DNA"/>
</dbReference>
<evidence type="ECO:0000256" key="9">
    <source>
        <dbReference type="ARBA" id="ARBA00022918"/>
    </source>
</evidence>
<dbReference type="InterPro" id="IPR019787">
    <property type="entry name" value="Znf_PHD-finger"/>
</dbReference>
<feature type="domain" description="PHD-type" evidence="12">
    <location>
        <begin position="2029"/>
        <end position="2079"/>
    </location>
</feature>
<dbReference type="ExpressionAtlas" id="A0A2K3DER5">
    <property type="expression patterns" value="baseline and differential"/>
</dbReference>
<evidence type="ECO:0000313" key="14">
    <source>
        <dbReference type="EMBL" id="PNW79026.1"/>
    </source>
</evidence>
<dbReference type="Gene3D" id="3.30.420.10">
    <property type="entry name" value="Ribonuclease H-like superfamily/Ribonuclease H"/>
    <property type="match status" value="1"/>
</dbReference>
<evidence type="ECO:0000256" key="8">
    <source>
        <dbReference type="ARBA" id="ARBA00022833"/>
    </source>
</evidence>
<evidence type="ECO:0000259" key="13">
    <source>
        <dbReference type="PROSITE" id="PS50994"/>
    </source>
</evidence>
<dbReference type="InterPro" id="IPR036397">
    <property type="entry name" value="RNaseH_sf"/>
</dbReference>
<feature type="region of interest" description="Disordered" evidence="11">
    <location>
        <begin position="1609"/>
        <end position="1630"/>
    </location>
</feature>
<dbReference type="CDD" id="cd01647">
    <property type="entry name" value="RT_LTR"/>
    <property type="match status" value="1"/>
</dbReference>
<dbReference type="Pfam" id="PF17917">
    <property type="entry name" value="RT_RNaseH"/>
    <property type="match status" value="1"/>
</dbReference>
<feature type="region of interest" description="Disordered" evidence="11">
    <location>
        <begin position="460"/>
        <end position="479"/>
    </location>
</feature>
<dbReference type="PANTHER" id="PTHR37984">
    <property type="entry name" value="PROTEIN CBG26694"/>
    <property type="match status" value="1"/>
</dbReference>